<feature type="signal peptide" evidence="2">
    <location>
        <begin position="1"/>
        <end position="30"/>
    </location>
</feature>
<name>A0ABS2NHB9_9BACI</name>
<dbReference type="RefSeq" id="WP_205174451.1">
    <property type="nucleotide sequence ID" value="NZ_JAFBDZ010000004.1"/>
</dbReference>
<organism evidence="3 4">
    <name type="scientific">Rossellomorea pakistanensis</name>
    <dbReference type="NCBI Taxonomy" id="992288"/>
    <lineage>
        <taxon>Bacteria</taxon>
        <taxon>Bacillati</taxon>
        <taxon>Bacillota</taxon>
        <taxon>Bacilli</taxon>
        <taxon>Bacillales</taxon>
        <taxon>Bacillaceae</taxon>
        <taxon>Rossellomorea</taxon>
    </lineage>
</organism>
<dbReference type="PANTHER" id="PTHR33376:SF5">
    <property type="entry name" value="EXTRACYTOPLASMIC SOLUTE RECEPTOR PROTEIN"/>
    <property type="match status" value="1"/>
</dbReference>
<proteinExistence type="predicted"/>
<dbReference type="Proteomes" id="UP001646157">
    <property type="component" value="Unassembled WGS sequence"/>
</dbReference>
<comment type="caution">
    <text evidence="3">The sequence shown here is derived from an EMBL/GenBank/DDBJ whole genome shotgun (WGS) entry which is preliminary data.</text>
</comment>
<dbReference type="Pfam" id="PF03480">
    <property type="entry name" value="DctP"/>
    <property type="match status" value="1"/>
</dbReference>
<dbReference type="InterPro" id="IPR018389">
    <property type="entry name" value="DctP_fam"/>
</dbReference>
<keyword evidence="4" id="KW-1185">Reference proteome</keyword>
<evidence type="ECO:0000256" key="2">
    <source>
        <dbReference type="SAM" id="SignalP"/>
    </source>
</evidence>
<dbReference type="NCBIfam" id="NF037995">
    <property type="entry name" value="TRAP_S1"/>
    <property type="match status" value="1"/>
</dbReference>
<evidence type="ECO:0000313" key="4">
    <source>
        <dbReference type="Proteomes" id="UP001646157"/>
    </source>
</evidence>
<sequence>MWKKNVVPMLLLLMSLLFVLSACQPYQTIAEGEQRVYKWRMVTHQIPGTARYEGTVKPFVEAVEEITGGRLVIEPFGANVLFPTNQSFDMVKNGVVEIAAVYTGFWTGKDPVFALGGGTIPGDPITGFQEHFYRSDQLKPIIDEAYEKHGIKNLGAFDYAPEEVLMSQVPIRSIDDFKGKNIRAAGVASLYYSKLGASAISLSAPEIYTGLQLGTVDAAEYNDFLVNGEMGMDEVTQYVIEPALHVGPSTDKELIVNPKAWEELPEDLKAAVYVARDKVRYESAIAYGVENQKAKKEWMENPNIEFIQLPKEDIEVMRQKGIELLNEYKSKSEASKEYIEQYAKVLADLGYLEEAKKLGYEE</sequence>
<dbReference type="PANTHER" id="PTHR33376">
    <property type="match status" value="1"/>
</dbReference>
<dbReference type="EMBL" id="JAFBDZ010000004">
    <property type="protein sequence ID" value="MBM7587257.1"/>
    <property type="molecule type" value="Genomic_DNA"/>
</dbReference>
<feature type="chain" id="PRO_5047132335" evidence="2">
    <location>
        <begin position="31"/>
        <end position="362"/>
    </location>
</feature>
<gene>
    <name evidence="3" type="ORF">JOC86_003830</name>
</gene>
<accession>A0ABS2NHB9</accession>
<keyword evidence="1 2" id="KW-0732">Signal</keyword>
<dbReference type="InterPro" id="IPR038404">
    <property type="entry name" value="TRAP_DctP_sf"/>
</dbReference>
<protein>
    <submittedName>
        <fullName evidence="3">TRAP-type mannitol/chloroaromatic compound transport system substrate-binding protein</fullName>
    </submittedName>
</protein>
<dbReference type="PROSITE" id="PS51257">
    <property type="entry name" value="PROKAR_LIPOPROTEIN"/>
    <property type="match status" value="1"/>
</dbReference>
<reference evidence="3 4" key="1">
    <citation type="submission" date="2021-01" db="EMBL/GenBank/DDBJ databases">
        <title>Genomic Encyclopedia of Type Strains, Phase IV (KMG-IV): sequencing the most valuable type-strain genomes for metagenomic binning, comparative biology and taxonomic classification.</title>
        <authorList>
            <person name="Goeker M."/>
        </authorList>
    </citation>
    <scope>NUCLEOTIDE SEQUENCE [LARGE SCALE GENOMIC DNA]</scope>
    <source>
        <strain evidence="3 4">DSM 24834</strain>
    </source>
</reference>
<dbReference type="Gene3D" id="3.40.190.170">
    <property type="entry name" value="Bacterial extracellular solute-binding protein, family 7"/>
    <property type="match status" value="1"/>
</dbReference>
<evidence type="ECO:0000313" key="3">
    <source>
        <dbReference type="EMBL" id="MBM7587257.1"/>
    </source>
</evidence>
<evidence type="ECO:0000256" key="1">
    <source>
        <dbReference type="ARBA" id="ARBA00022729"/>
    </source>
</evidence>